<dbReference type="SUPFAM" id="SSF56322">
    <property type="entry name" value="ADC synthase"/>
    <property type="match status" value="1"/>
</dbReference>
<organism evidence="2 3">
    <name type="scientific">Haemophilus influenzae</name>
    <dbReference type="NCBI Taxonomy" id="727"/>
    <lineage>
        <taxon>Bacteria</taxon>
        <taxon>Pseudomonadati</taxon>
        <taxon>Pseudomonadota</taxon>
        <taxon>Gammaproteobacteria</taxon>
        <taxon>Pasteurellales</taxon>
        <taxon>Pasteurellaceae</taxon>
        <taxon>Haemophilus</taxon>
    </lineage>
</organism>
<dbReference type="Pfam" id="PF00425">
    <property type="entry name" value="Chorismate_bind"/>
    <property type="match status" value="1"/>
</dbReference>
<dbReference type="Proteomes" id="UP000238532">
    <property type="component" value="Unassembled WGS sequence"/>
</dbReference>
<reference evidence="2 3" key="1">
    <citation type="submission" date="2017-04" db="EMBL/GenBank/DDBJ databases">
        <title>Haemophilus influenzae in COPD genome sequencing project.</title>
        <authorList>
            <person name="Murphy T.F."/>
            <person name="Kong Y."/>
            <person name="Nadendla S."/>
            <person name="Tettelin H."/>
            <person name="Pettigrew M."/>
        </authorList>
    </citation>
    <scope>NUCLEOTIDE SEQUENCE [LARGE SCALE GENOMIC DNA]</scope>
    <source>
        <strain evidence="2 3">56P127H1</strain>
    </source>
</reference>
<comment type="caution">
    <text evidence="2">The sequence shown here is derived from an EMBL/GenBank/DDBJ whole genome shotgun (WGS) entry which is preliminary data.</text>
</comment>
<dbReference type="EMBL" id="NEBY01000261">
    <property type="protein sequence ID" value="PRJ59287.1"/>
    <property type="molecule type" value="Genomic_DNA"/>
</dbReference>
<feature type="domain" description="Chorismate-utilising enzyme C-terminal" evidence="1">
    <location>
        <begin position="76"/>
        <end position="319"/>
    </location>
</feature>
<keyword evidence="2" id="KW-0808">Transferase</keyword>
<evidence type="ECO:0000313" key="3">
    <source>
        <dbReference type="Proteomes" id="UP000238532"/>
    </source>
</evidence>
<dbReference type="PANTHER" id="PTHR11236">
    <property type="entry name" value="AMINOBENZOATE/ANTHRANILATE SYNTHASE"/>
    <property type="match status" value="1"/>
</dbReference>
<sequence>MAQITMQHFIKQANHYGKQRTPFFFLIDFEKEKPLICPLENSAQQGIYFDILGKRNSTISPQPIPLNFTQHPMPFSRYQQGFELVQSELQKGNSYLLNLTYPTEISGNLSLEQIFYQTNAPYKLWLQDQFVCFSPECFVNIQGNRIFTYPMKGTINASLPDAENQLLTNEKEQREHYTIVDLMRNDLSMVAEHIQVKKFRYIDRIKTQKGEILQTSSEIYGKLNENWQNKIGDILAKLLPAGSISGAPKEKTTQIIQQAEKQKRGYYTGIFGIFDGKTLQSAVAIRFISQVDEKFYFHSGGGITIHSNVQDEYEELLEKVYLPISETYAI</sequence>
<dbReference type="InterPro" id="IPR019999">
    <property type="entry name" value="Anth_synth_I-like"/>
</dbReference>
<dbReference type="AlphaFoldDB" id="A0A2S9RP13"/>
<dbReference type="PANTHER" id="PTHR11236:SF50">
    <property type="entry name" value="AMINODEOXYCHORISMATE SYNTHASE COMPONENT 1"/>
    <property type="match status" value="1"/>
</dbReference>
<dbReference type="InterPro" id="IPR005801">
    <property type="entry name" value="ADC_synthase"/>
</dbReference>
<dbReference type="EC" id="2.6.1.85" evidence="2"/>
<dbReference type="NCBIfam" id="NF005486">
    <property type="entry name" value="PRK07093.1"/>
    <property type="match status" value="1"/>
</dbReference>
<dbReference type="PRINTS" id="PR00095">
    <property type="entry name" value="ANTSNTHASEI"/>
</dbReference>
<dbReference type="Gene3D" id="3.60.120.10">
    <property type="entry name" value="Anthranilate synthase"/>
    <property type="match status" value="1"/>
</dbReference>
<name>A0A2S9RP13_HAEIF</name>
<evidence type="ECO:0000259" key="1">
    <source>
        <dbReference type="Pfam" id="PF00425"/>
    </source>
</evidence>
<dbReference type="InterPro" id="IPR015890">
    <property type="entry name" value="Chorismate_C"/>
</dbReference>
<dbReference type="GO" id="GO:0000162">
    <property type="term" value="P:L-tryptophan biosynthetic process"/>
    <property type="evidence" value="ECO:0007669"/>
    <property type="project" value="TreeGrafter"/>
</dbReference>
<accession>A0A2S9RP13</accession>
<dbReference type="RefSeq" id="WP_105878737.1">
    <property type="nucleotide sequence ID" value="NZ_CP135761.1"/>
</dbReference>
<dbReference type="GO" id="GO:0046820">
    <property type="term" value="F:4-amino-4-deoxychorismate synthase activity"/>
    <property type="evidence" value="ECO:0007669"/>
    <property type="project" value="UniProtKB-EC"/>
</dbReference>
<protein>
    <submittedName>
        <fullName evidence="2">Aminodeoxychorismate synthase component 1</fullName>
        <ecNumber evidence="2">2.6.1.85</ecNumber>
    </submittedName>
</protein>
<proteinExistence type="predicted"/>
<gene>
    <name evidence="2" type="primary">pabB</name>
    <name evidence="2" type="ORF">BV102_00649</name>
</gene>
<keyword evidence="2" id="KW-0032">Aminotransferase</keyword>
<evidence type="ECO:0000313" key="2">
    <source>
        <dbReference type="EMBL" id="PRJ59287.1"/>
    </source>
</evidence>